<dbReference type="STRING" id="43265.A0A545V6U3"/>
<accession>A0A545V6U3</accession>
<dbReference type="InterPro" id="IPR039196">
    <property type="entry name" value="Fmc1"/>
</dbReference>
<dbReference type="EMBL" id="SPUK01000004">
    <property type="protein sequence ID" value="TQV97424.1"/>
    <property type="molecule type" value="Genomic_DNA"/>
</dbReference>
<sequence length="144" mass="15665">MPCTAPLPPQPPTVIVATNTQDAQTKILKKFSTMTTSPAHLRSLYRAILRELPPRPILATPRTPLHTQLRATFSSASPSSGEGAGAVASPAVAAELVTYLRSQRTYATLLERYNPGMDMDETERVRLTARRVGMDLPVLAKGRL</sequence>
<dbReference type="Pfam" id="PF13233">
    <property type="entry name" value="Complex1_LYR_2"/>
    <property type="match status" value="1"/>
</dbReference>
<organism evidence="1 2">
    <name type="scientific">Cordyceps javanica</name>
    <dbReference type="NCBI Taxonomy" id="43265"/>
    <lineage>
        <taxon>Eukaryota</taxon>
        <taxon>Fungi</taxon>
        <taxon>Dikarya</taxon>
        <taxon>Ascomycota</taxon>
        <taxon>Pezizomycotina</taxon>
        <taxon>Sordariomycetes</taxon>
        <taxon>Hypocreomycetidae</taxon>
        <taxon>Hypocreales</taxon>
        <taxon>Cordycipitaceae</taxon>
        <taxon>Cordyceps</taxon>
    </lineage>
</organism>
<dbReference type="Proteomes" id="UP000315783">
    <property type="component" value="Unassembled WGS sequence"/>
</dbReference>
<dbReference type="PANTHER" id="PTHR28015:SF1">
    <property type="entry name" value="ATP SYNTHASE ASSEMBLY FACTOR FMC1, MITOCHONDRIAL"/>
    <property type="match status" value="1"/>
</dbReference>
<evidence type="ECO:0000313" key="2">
    <source>
        <dbReference type="Proteomes" id="UP000315783"/>
    </source>
</evidence>
<gene>
    <name evidence="1" type="ORF">IF1G_03167</name>
</gene>
<dbReference type="PANTHER" id="PTHR28015">
    <property type="entry name" value="ATP SYNTHASE ASSEMBLY FACTOR FMC1, MITOCHONDRIAL"/>
    <property type="match status" value="1"/>
</dbReference>
<comment type="caution">
    <text evidence="1">The sequence shown here is derived from an EMBL/GenBank/DDBJ whole genome shotgun (WGS) entry which is preliminary data.</text>
</comment>
<name>A0A545V6U3_9HYPO</name>
<dbReference type="GO" id="GO:0005759">
    <property type="term" value="C:mitochondrial matrix"/>
    <property type="evidence" value="ECO:0007669"/>
    <property type="project" value="TreeGrafter"/>
</dbReference>
<dbReference type="AlphaFoldDB" id="A0A545V6U3"/>
<evidence type="ECO:0000313" key="1">
    <source>
        <dbReference type="EMBL" id="TQV97424.1"/>
    </source>
</evidence>
<reference evidence="1 2" key="1">
    <citation type="journal article" date="2019" name="Appl. Microbiol. Biotechnol.">
        <title>Genome sequence of Isaria javanica and comparative genome analysis insights into family S53 peptidase evolution in fungal entomopathogens.</title>
        <authorList>
            <person name="Lin R."/>
            <person name="Zhang X."/>
            <person name="Xin B."/>
            <person name="Zou M."/>
            <person name="Gao Y."/>
            <person name="Qin F."/>
            <person name="Hu Q."/>
            <person name="Xie B."/>
            <person name="Cheng X."/>
        </authorList>
    </citation>
    <scope>NUCLEOTIDE SEQUENCE [LARGE SCALE GENOMIC DNA]</scope>
    <source>
        <strain evidence="1 2">IJ1G</strain>
    </source>
</reference>
<protein>
    <submittedName>
        <fullName evidence="1">FMC1 protein family</fullName>
    </submittedName>
</protein>
<proteinExistence type="predicted"/>
<keyword evidence="2" id="KW-1185">Reference proteome</keyword>
<dbReference type="GO" id="GO:0033615">
    <property type="term" value="P:mitochondrial proton-transporting ATP synthase complex assembly"/>
    <property type="evidence" value="ECO:0007669"/>
    <property type="project" value="InterPro"/>
</dbReference>
<dbReference type="OrthoDB" id="15893at2759"/>